<proteinExistence type="predicted"/>
<dbReference type="InterPro" id="IPR029055">
    <property type="entry name" value="Ntn_hydrolases_N"/>
</dbReference>
<evidence type="ECO:0000313" key="5">
    <source>
        <dbReference type="Proteomes" id="UP000234271"/>
    </source>
</evidence>
<organism evidence="4 5">
    <name type="scientific">Beggiatoa leptomitoformis</name>
    <dbReference type="NCBI Taxonomy" id="288004"/>
    <lineage>
        <taxon>Bacteria</taxon>
        <taxon>Pseudomonadati</taxon>
        <taxon>Pseudomonadota</taxon>
        <taxon>Gammaproteobacteria</taxon>
        <taxon>Thiotrichales</taxon>
        <taxon>Thiotrichaceae</taxon>
        <taxon>Beggiatoa</taxon>
    </lineage>
</organism>
<keyword evidence="1 4" id="KW-0808">Transferase</keyword>
<keyword evidence="5" id="KW-1185">Reference proteome</keyword>
<dbReference type="AlphaFoldDB" id="A0A2N9YFY4"/>
<feature type="domain" description="Glutamine amidotransferase type-2" evidence="3">
    <location>
        <begin position="2"/>
        <end position="297"/>
    </location>
</feature>
<dbReference type="OrthoDB" id="9763290at2"/>
<reference evidence="5" key="1">
    <citation type="submission" date="2016-12" db="EMBL/GenBank/DDBJ databases">
        <title>Complete Genome Sequence of Beggiatoa leptomitiformis D-401.</title>
        <authorList>
            <person name="Fomenkov A."/>
            <person name="Vincze T."/>
            <person name="Grabovich M."/>
            <person name="Anton B.P."/>
            <person name="Dubinina G."/>
            <person name="Orlova M."/>
            <person name="Belousova E."/>
            <person name="Roberts R.J."/>
        </authorList>
    </citation>
    <scope>NUCLEOTIDE SEQUENCE [LARGE SCALE GENOMIC DNA]</scope>
    <source>
        <strain evidence="5">D-401</strain>
    </source>
</reference>
<dbReference type="PANTHER" id="PTHR11907">
    <property type="entry name" value="AMIDOPHOSPHORIBOSYLTRANSFERASE"/>
    <property type="match status" value="1"/>
</dbReference>
<evidence type="ECO:0000259" key="3">
    <source>
        <dbReference type="PROSITE" id="PS51278"/>
    </source>
</evidence>
<dbReference type="SUPFAM" id="SSF56235">
    <property type="entry name" value="N-terminal nucleophile aminohydrolases (Ntn hydrolases)"/>
    <property type="match status" value="1"/>
</dbReference>
<dbReference type="InterPro" id="IPR017932">
    <property type="entry name" value="GATase_2_dom"/>
</dbReference>
<protein>
    <submittedName>
        <fullName evidence="4">Amidophosphoribosyltransferase</fullName>
    </submittedName>
</protein>
<evidence type="ECO:0000256" key="1">
    <source>
        <dbReference type="ARBA" id="ARBA00022679"/>
    </source>
</evidence>
<dbReference type="KEGG" id="blep:AL038_11945"/>
<dbReference type="RefSeq" id="WP_062153133.1">
    <property type="nucleotide sequence ID" value="NZ_CP012373.2"/>
</dbReference>
<accession>A0A2N9YFY4</accession>
<dbReference type="GO" id="GO:0016757">
    <property type="term" value="F:glycosyltransferase activity"/>
    <property type="evidence" value="ECO:0007669"/>
    <property type="project" value="UniProtKB-KW"/>
</dbReference>
<gene>
    <name evidence="4" type="ORF">BLE401_12320</name>
</gene>
<evidence type="ECO:0000313" key="4">
    <source>
        <dbReference type="EMBL" id="AUI69397.1"/>
    </source>
</evidence>
<dbReference type="CDD" id="cd01907">
    <property type="entry name" value="GlxB"/>
    <property type="match status" value="1"/>
</dbReference>
<dbReference type="STRING" id="288004.AL038_11945"/>
<dbReference type="Pfam" id="PF13522">
    <property type="entry name" value="GATase_6"/>
    <property type="match status" value="1"/>
</dbReference>
<keyword evidence="2" id="KW-0315">Glutamine amidotransferase</keyword>
<keyword evidence="4" id="KW-0328">Glycosyltransferase</keyword>
<dbReference type="Proteomes" id="UP000234271">
    <property type="component" value="Chromosome"/>
</dbReference>
<dbReference type="PROSITE" id="PS51278">
    <property type="entry name" value="GATASE_TYPE_2"/>
    <property type="match status" value="1"/>
</dbReference>
<dbReference type="Gene3D" id="3.60.20.10">
    <property type="entry name" value="Glutamine Phosphoribosylpyrophosphate, subunit 1, domain 1"/>
    <property type="match status" value="1"/>
</dbReference>
<evidence type="ECO:0000256" key="2">
    <source>
        <dbReference type="ARBA" id="ARBA00022962"/>
    </source>
</evidence>
<sequence length="299" mass="33202">MCGIVGLFTKNARLEPQLGALLSAMLVDMGERGSDSTGVAIYKDQVSQPAMKLTLFHPATNYDWTRLGEIVTKNFGGKVNLSIRTNHAIITVMEQLDVIKRWMHQQFPDVRLMSAGDTIEIYKEIGTAADFVEHFNLHELHGTHALGHTRMATESAVTTEHAHPFSTGLDLCLVHNGSLSNHNRLRQQLQRKGIEFETDNDSEVAAGYLTWQLSQGATLDQALESALKDIDGFYTFAIGTRDGFAVLRDPIACKPAVMAETDDWVAVASEFRTIAHLPNAENARIWEPAPATIYSWHRT</sequence>
<dbReference type="EMBL" id="CP018889">
    <property type="protein sequence ID" value="AUI69397.1"/>
    <property type="molecule type" value="Genomic_DNA"/>
</dbReference>
<name>A0A2N9YFY4_9GAMM</name>